<dbReference type="InterPro" id="IPR036144">
    <property type="entry name" value="RibA-like_sf"/>
</dbReference>
<dbReference type="GO" id="GO:0012505">
    <property type="term" value="C:endomembrane system"/>
    <property type="evidence" value="ECO:0007669"/>
    <property type="project" value="UniProtKB-ARBA"/>
</dbReference>
<evidence type="ECO:0000256" key="17">
    <source>
        <dbReference type="SAM" id="Phobius"/>
    </source>
</evidence>
<feature type="transmembrane region" description="Helical" evidence="17">
    <location>
        <begin position="349"/>
        <end position="370"/>
    </location>
</feature>
<gene>
    <name evidence="20" type="ORF">BBJ29_009882</name>
    <name evidence="19" type="ORF">BBP00_00009944</name>
</gene>
<evidence type="ECO:0000256" key="6">
    <source>
        <dbReference type="ARBA" id="ARBA00022619"/>
    </source>
</evidence>
<reference evidence="21 22" key="1">
    <citation type="submission" date="2018-07" db="EMBL/GenBank/DDBJ databases">
        <title>Genome sequencing of oomycete isolates from Chile give support for New Zealand origin for Phytophthora kernoviae and make available the first Nothophytophthora sp. genome.</title>
        <authorList>
            <person name="Studholme D.J."/>
            <person name="Sanfuentes E."/>
            <person name="Panda P."/>
            <person name="Hill R."/>
            <person name="Sambles C."/>
            <person name="Grant M."/>
            <person name="Williams N.M."/>
            <person name="Mcdougal R.L."/>
        </authorList>
    </citation>
    <scope>NUCLEOTIDE SEQUENCE [LARGE SCALE GENOMIC DNA]</scope>
    <source>
        <strain evidence="19">Chile6</strain>
        <strain evidence="20">Chile7</strain>
    </source>
</reference>
<keyword evidence="7 17" id="KW-0812">Transmembrane</keyword>
<evidence type="ECO:0000313" key="22">
    <source>
        <dbReference type="Proteomes" id="UP000284657"/>
    </source>
</evidence>
<evidence type="ECO:0000313" key="21">
    <source>
        <dbReference type="Proteomes" id="UP000277300"/>
    </source>
</evidence>
<evidence type="ECO:0000256" key="9">
    <source>
        <dbReference type="ARBA" id="ARBA00022741"/>
    </source>
</evidence>
<dbReference type="InterPro" id="IPR007305">
    <property type="entry name" value="Vesicle_transpt_Got1/SFT2"/>
</dbReference>
<dbReference type="Proteomes" id="UP000277300">
    <property type="component" value="Unassembled WGS sequence"/>
</dbReference>
<protein>
    <recommendedName>
        <fullName evidence="5">GTP cyclohydrolase II</fullName>
        <ecNumber evidence="5">3.5.4.25</ecNumber>
    </recommendedName>
</protein>
<keyword evidence="13" id="KW-0342">GTP-binding</keyword>
<evidence type="ECO:0000256" key="7">
    <source>
        <dbReference type="ARBA" id="ARBA00022692"/>
    </source>
</evidence>
<dbReference type="Pfam" id="PF04178">
    <property type="entry name" value="Got1"/>
    <property type="match status" value="1"/>
</dbReference>
<feature type="domain" description="GTP cyclohydrolase II" evidence="18">
    <location>
        <begin position="45"/>
        <end position="209"/>
    </location>
</feature>
<keyword evidence="8" id="KW-0479">Metal-binding</keyword>
<feature type="region of interest" description="Disordered" evidence="16">
    <location>
        <begin position="238"/>
        <end position="259"/>
    </location>
</feature>
<dbReference type="InterPro" id="IPR032677">
    <property type="entry name" value="GTP_cyclohydro_II"/>
</dbReference>
<evidence type="ECO:0000256" key="8">
    <source>
        <dbReference type="ARBA" id="ARBA00022723"/>
    </source>
</evidence>
<evidence type="ECO:0000256" key="16">
    <source>
        <dbReference type="SAM" id="MobiDB-lite"/>
    </source>
</evidence>
<organism evidence="19 21">
    <name type="scientific">Phytophthora kernoviae</name>
    <dbReference type="NCBI Taxonomy" id="325452"/>
    <lineage>
        <taxon>Eukaryota</taxon>
        <taxon>Sar</taxon>
        <taxon>Stramenopiles</taxon>
        <taxon>Oomycota</taxon>
        <taxon>Peronosporomycetes</taxon>
        <taxon>Peronosporales</taxon>
        <taxon>Peronosporaceae</taxon>
        <taxon>Phytophthora</taxon>
    </lineage>
</organism>
<dbReference type="SUPFAM" id="SSF142695">
    <property type="entry name" value="RibA-like"/>
    <property type="match status" value="1"/>
</dbReference>
<accession>A0A3F2RB70</accession>
<comment type="caution">
    <text evidence="19">The sequence shown here is derived from an EMBL/GenBank/DDBJ whole genome shotgun (WGS) entry which is preliminary data.</text>
</comment>
<dbReference type="OrthoDB" id="60371at2759"/>
<comment type="similarity">
    <text evidence="4">In the N-terminal section; belongs to the DHBP synthase family.</text>
</comment>
<dbReference type="EMBL" id="MBAD02001366">
    <property type="protein sequence ID" value="RLN55375.1"/>
    <property type="molecule type" value="Genomic_DNA"/>
</dbReference>
<evidence type="ECO:0000313" key="19">
    <source>
        <dbReference type="EMBL" id="RLN51249.1"/>
    </source>
</evidence>
<dbReference type="GO" id="GO:0016192">
    <property type="term" value="P:vesicle-mediated transport"/>
    <property type="evidence" value="ECO:0007669"/>
    <property type="project" value="InterPro"/>
</dbReference>
<dbReference type="PANTHER" id="PTHR21327">
    <property type="entry name" value="GTP CYCLOHYDROLASE II-RELATED"/>
    <property type="match status" value="1"/>
</dbReference>
<keyword evidence="6" id="KW-0686">Riboflavin biosynthesis</keyword>
<keyword evidence="11" id="KW-0862">Zinc</keyword>
<dbReference type="GO" id="GO:0016020">
    <property type="term" value="C:membrane"/>
    <property type="evidence" value="ECO:0007669"/>
    <property type="project" value="UniProtKB-SubCell"/>
</dbReference>
<dbReference type="AlphaFoldDB" id="A0A3F2RB70"/>
<dbReference type="GO" id="GO:0046872">
    <property type="term" value="F:metal ion binding"/>
    <property type="evidence" value="ECO:0007669"/>
    <property type="project" value="UniProtKB-KW"/>
</dbReference>
<feature type="transmembrane region" description="Helical" evidence="17">
    <location>
        <begin position="297"/>
        <end position="314"/>
    </location>
</feature>
<dbReference type="GO" id="GO:0008686">
    <property type="term" value="F:3,4-dihydroxy-2-butanone-4-phosphate synthase activity"/>
    <property type="evidence" value="ECO:0007669"/>
    <property type="project" value="TreeGrafter"/>
</dbReference>
<evidence type="ECO:0000256" key="14">
    <source>
        <dbReference type="ARBA" id="ARBA00023136"/>
    </source>
</evidence>
<comment type="subcellular location">
    <subcellularLocation>
        <location evidence="2">Membrane</location>
        <topology evidence="2">Multi-pass membrane protein</topology>
    </subcellularLocation>
</comment>
<evidence type="ECO:0000256" key="11">
    <source>
        <dbReference type="ARBA" id="ARBA00022833"/>
    </source>
</evidence>
<feature type="transmembrane region" description="Helical" evidence="17">
    <location>
        <begin position="326"/>
        <end position="343"/>
    </location>
</feature>
<keyword evidence="12 17" id="KW-1133">Transmembrane helix</keyword>
<dbReference type="GO" id="GO:0003935">
    <property type="term" value="F:GTP cyclohydrolase II activity"/>
    <property type="evidence" value="ECO:0007669"/>
    <property type="project" value="UniProtKB-EC"/>
</dbReference>
<comment type="catalytic activity">
    <reaction evidence="15">
        <text>GTP + 4 H2O = 2,5-diamino-6-hydroxy-4-(5-phosphoribosylamino)-pyrimidine + formate + 2 phosphate + 3 H(+)</text>
        <dbReference type="Rhea" id="RHEA:23704"/>
        <dbReference type="ChEBI" id="CHEBI:15377"/>
        <dbReference type="ChEBI" id="CHEBI:15378"/>
        <dbReference type="ChEBI" id="CHEBI:15740"/>
        <dbReference type="ChEBI" id="CHEBI:37565"/>
        <dbReference type="ChEBI" id="CHEBI:43474"/>
        <dbReference type="ChEBI" id="CHEBI:58614"/>
        <dbReference type="EC" id="3.5.4.25"/>
    </reaction>
</comment>
<dbReference type="PANTHER" id="PTHR21327:SF47">
    <property type="entry name" value="GTP CYCLOHYDROLASE II DOMAIN-CONTAINING PROTEIN"/>
    <property type="match status" value="1"/>
</dbReference>
<dbReference type="InterPro" id="IPR000926">
    <property type="entry name" value="RibA"/>
</dbReference>
<evidence type="ECO:0000256" key="2">
    <source>
        <dbReference type="ARBA" id="ARBA00004141"/>
    </source>
</evidence>
<comment type="pathway">
    <text evidence="3">Cofactor biosynthesis; riboflavin biosynthesis; 5-amino-6-(D-ribitylamino)uracil from GTP: step 1/4.</text>
</comment>
<feature type="compositionally biased region" description="Acidic residues" evidence="16">
    <location>
        <begin position="245"/>
        <end position="259"/>
    </location>
</feature>
<dbReference type="Gene3D" id="3.40.50.10990">
    <property type="entry name" value="GTP cyclohydrolase II"/>
    <property type="match status" value="1"/>
</dbReference>
<evidence type="ECO:0000256" key="3">
    <source>
        <dbReference type="ARBA" id="ARBA00004853"/>
    </source>
</evidence>
<dbReference type="Pfam" id="PF00925">
    <property type="entry name" value="GTP_cyclohydro2"/>
    <property type="match status" value="1"/>
</dbReference>
<evidence type="ECO:0000256" key="15">
    <source>
        <dbReference type="ARBA" id="ARBA00049295"/>
    </source>
</evidence>
<evidence type="ECO:0000259" key="18">
    <source>
        <dbReference type="Pfam" id="PF00925"/>
    </source>
</evidence>
<dbReference type="GO" id="GO:0005829">
    <property type="term" value="C:cytosol"/>
    <property type="evidence" value="ECO:0007669"/>
    <property type="project" value="TreeGrafter"/>
</dbReference>
<dbReference type="Proteomes" id="UP000284657">
    <property type="component" value="Unassembled WGS sequence"/>
</dbReference>
<evidence type="ECO:0000313" key="20">
    <source>
        <dbReference type="EMBL" id="RLN55375.1"/>
    </source>
</evidence>
<dbReference type="EC" id="3.5.4.25" evidence="5"/>
<dbReference type="NCBIfam" id="NF001591">
    <property type="entry name" value="PRK00393.1"/>
    <property type="match status" value="1"/>
</dbReference>
<evidence type="ECO:0000256" key="10">
    <source>
        <dbReference type="ARBA" id="ARBA00022801"/>
    </source>
</evidence>
<sequence>MTQIEEPKKNVLDVSTTSYKRVPVMDADAPGLTCLGDHITTSFVAETALPTDGGIFRVRAYRSVGSLRESEPIAMITGDVRGQRNVPVRVHDQCFTSEVFGSLKCDCREQLDYAKAYTKQHGGVVIYMPQEGRGIGLANKIMAYSMQERGLDTVDANRVLGFKDDYRSYEPVPVILKDLGIHSIRLLTNNPRKIRLLSQLGVTVEGRLPVVIKGGEYSEGYLTAKAVRMAHLLPGAPGAPTADASGEDTATDESQDEDEQQTAALNPQEAIGTLLLGLGFGFLLLGVLMFFDSAMLALGDVLFLSGVALTIGLSRTVRFFTRKERWRGIVCFLGGILLVMLRYPIIGMIIQSFGFLNLFGSFFPVAVAFLRQTPVIGNVLNLPVISEAVDRLAGAQKRGYQV</sequence>
<evidence type="ECO:0000256" key="12">
    <source>
        <dbReference type="ARBA" id="ARBA00022989"/>
    </source>
</evidence>
<comment type="cofactor">
    <cofactor evidence="1">
        <name>Zn(2+)</name>
        <dbReference type="ChEBI" id="CHEBI:29105"/>
    </cofactor>
</comment>
<evidence type="ECO:0000256" key="13">
    <source>
        <dbReference type="ARBA" id="ARBA00023134"/>
    </source>
</evidence>
<dbReference type="GO" id="GO:0009231">
    <property type="term" value="P:riboflavin biosynthetic process"/>
    <property type="evidence" value="ECO:0007669"/>
    <property type="project" value="UniProtKB-KW"/>
</dbReference>
<dbReference type="EMBL" id="MBDO02000982">
    <property type="protein sequence ID" value="RLN51249.1"/>
    <property type="molecule type" value="Genomic_DNA"/>
</dbReference>
<dbReference type="CDD" id="cd00641">
    <property type="entry name" value="GTP_cyclohydro2"/>
    <property type="match status" value="1"/>
</dbReference>
<proteinExistence type="inferred from homology"/>
<dbReference type="GO" id="GO:0005525">
    <property type="term" value="F:GTP binding"/>
    <property type="evidence" value="ECO:0007669"/>
    <property type="project" value="UniProtKB-KW"/>
</dbReference>
<keyword evidence="10" id="KW-0378">Hydrolase</keyword>
<dbReference type="FunFam" id="3.40.50.10990:FF:000001">
    <property type="entry name" value="Riboflavin biosynthesis protein RibBA"/>
    <property type="match status" value="1"/>
</dbReference>
<keyword evidence="14 17" id="KW-0472">Membrane</keyword>
<keyword evidence="9" id="KW-0547">Nucleotide-binding</keyword>
<name>A0A3F2RB70_9STRA</name>
<feature type="transmembrane region" description="Helical" evidence="17">
    <location>
        <begin position="270"/>
        <end position="291"/>
    </location>
</feature>
<evidence type="ECO:0000256" key="1">
    <source>
        <dbReference type="ARBA" id="ARBA00001947"/>
    </source>
</evidence>
<evidence type="ECO:0000256" key="4">
    <source>
        <dbReference type="ARBA" id="ARBA00005520"/>
    </source>
</evidence>
<evidence type="ECO:0000256" key="5">
    <source>
        <dbReference type="ARBA" id="ARBA00012762"/>
    </source>
</evidence>